<organism evidence="1 2">
    <name type="scientific">Mitsuokella multacida</name>
    <dbReference type="NCBI Taxonomy" id="52226"/>
    <lineage>
        <taxon>Bacteria</taxon>
        <taxon>Bacillati</taxon>
        <taxon>Bacillota</taxon>
        <taxon>Negativicutes</taxon>
        <taxon>Selenomonadales</taxon>
        <taxon>Selenomonadaceae</taxon>
        <taxon>Mitsuokella</taxon>
    </lineage>
</organism>
<dbReference type="AlphaFoldDB" id="A0A414NZM0"/>
<protein>
    <submittedName>
        <fullName evidence="1">Uncharacterized protein</fullName>
    </submittedName>
</protein>
<evidence type="ECO:0000313" key="2">
    <source>
        <dbReference type="Proteomes" id="UP000283442"/>
    </source>
</evidence>
<proteinExistence type="predicted"/>
<name>A0A414NZM0_9FIRM</name>
<dbReference type="EMBL" id="QRHE01000001">
    <property type="protein sequence ID" value="RHF53441.1"/>
    <property type="molecule type" value="Genomic_DNA"/>
</dbReference>
<reference evidence="1 2" key="1">
    <citation type="submission" date="2018-08" db="EMBL/GenBank/DDBJ databases">
        <title>A genome reference for cultivated species of the human gut microbiota.</title>
        <authorList>
            <person name="Zou Y."/>
            <person name="Xue W."/>
            <person name="Luo G."/>
        </authorList>
    </citation>
    <scope>NUCLEOTIDE SEQUENCE [LARGE SCALE GENOMIC DNA]</scope>
    <source>
        <strain evidence="1 2">AM25-21AC</strain>
    </source>
</reference>
<evidence type="ECO:0000313" key="1">
    <source>
        <dbReference type="EMBL" id="RHF53441.1"/>
    </source>
</evidence>
<accession>A0A414NZM0</accession>
<dbReference type="Proteomes" id="UP000283442">
    <property type="component" value="Unassembled WGS sequence"/>
</dbReference>
<sequence>MASLLLRACEVTRLAAWDEEWSWVQEKIQGERKMAEHYLLCYRQELARYQQEQEQETRDWLKAVEMVTDRAGDQKTTFLRLRREAWRKHFYYRGKETWVPYVQQRYASYQAEAGGERTAWVGARTLRSWWHDLVRDVAEIHTIINNKQ</sequence>
<gene>
    <name evidence="1" type="ORF">DW674_00845</name>
</gene>
<comment type="caution">
    <text evidence="1">The sequence shown here is derived from an EMBL/GenBank/DDBJ whole genome shotgun (WGS) entry which is preliminary data.</text>
</comment>